<protein>
    <submittedName>
        <fullName evidence="1 2">Uncharacterized protein</fullName>
    </submittedName>
</protein>
<evidence type="ECO:0000313" key="3">
    <source>
        <dbReference type="Proteomes" id="UP000015101"/>
    </source>
</evidence>
<reference evidence="3" key="1">
    <citation type="submission" date="2012-12" db="EMBL/GenBank/DDBJ databases">
        <authorList>
            <person name="Hellsten U."/>
            <person name="Grimwood J."/>
            <person name="Chapman J.A."/>
            <person name="Shapiro H."/>
            <person name="Aerts A."/>
            <person name="Otillar R.P."/>
            <person name="Terry A.Y."/>
            <person name="Boore J.L."/>
            <person name="Simakov O."/>
            <person name="Marletaz F."/>
            <person name="Cho S.-J."/>
            <person name="Edsinger-Gonzales E."/>
            <person name="Havlak P."/>
            <person name="Kuo D.-H."/>
            <person name="Larsson T."/>
            <person name="Lv J."/>
            <person name="Arendt D."/>
            <person name="Savage R."/>
            <person name="Osoegawa K."/>
            <person name="de Jong P."/>
            <person name="Lindberg D.R."/>
            <person name="Seaver E.C."/>
            <person name="Weisblat D.A."/>
            <person name="Putnam N.H."/>
            <person name="Grigoriev I.V."/>
            <person name="Rokhsar D.S."/>
        </authorList>
    </citation>
    <scope>NUCLEOTIDE SEQUENCE</scope>
</reference>
<reference evidence="2" key="3">
    <citation type="submission" date="2015-06" db="UniProtKB">
        <authorList>
            <consortium name="EnsemblMetazoa"/>
        </authorList>
    </citation>
    <scope>IDENTIFICATION</scope>
</reference>
<dbReference type="Proteomes" id="UP000015101">
    <property type="component" value="Unassembled WGS sequence"/>
</dbReference>
<dbReference type="HOGENOM" id="CLU_1449205_0_0_1"/>
<evidence type="ECO:0000313" key="1">
    <source>
        <dbReference type="EMBL" id="ESN99891.1"/>
    </source>
</evidence>
<dbReference type="InParanoid" id="T1FLY1"/>
<dbReference type="CTD" id="20209830"/>
<sequence length="187" mass="19584">MEGGEISGNSETDLGVQLTDANDVGGDDGIGGGGFIGNACGYDDDRGGDTQKYSVSNCNINDFKNYGHISGSDRVGGKDGGGSFIIKDVSFNWNNNCNVVGGKDFGDRSLTLGVVGNDYLDSSLDGNKCLMMKGTGNDLNGNDRNESGGFNDRKKVGSNNVMKVGAVGRNTGGIENDRTNNNFVWLK</sequence>
<evidence type="ECO:0000313" key="2">
    <source>
        <dbReference type="EnsemblMetazoa" id="HelroP184763"/>
    </source>
</evidence>
<dbReference type="EMBL" id="AMQM01011953">
    <property type="status" value="NOT_ANNOTATED_CDS"/>
    <property type="molecule type" value="Genomic_DNA"/>
</dbReference>
<dbReference type="EMBL" id="KB097046">
    <property type="protein sequence ID" value="ESN99891.1"/>
    <property type="molecule type" value="Genomic_DNA"/>
</dbReference>
<keyword evidence="3" id="KW-1185">Reference proteome</keyword>
<dbReference type="KEGG" id="hro:HELRODRAFT_184763"/>
<gene>
    <name evidence="2" type="primary">20209830</name>
    <name evidence="1" type="ORF">HELRODRAFT_184763</name>
</gene>
<dbReference type="RefSeq" id="XP_009022010.1">
    <property type="nucleotide sequence ID" value="XM_009023762.1"/>
</dbReference>
<name>T1FLY1_HELRO</name>
<organism evidence="2 3">
    <name type="scientific">Helobdella robusta</name>
    <name type="common">Californian leech</name>
    <dbReference type="NCBI Taxonomy" id="6412"/>
    <lineage>
        <taxon>Eukaryota</taxon>
        <taxon>Metazoa</taxon>
        <taxon>Spiralia</taxon>
        <taxon>Lophotrochozoa</taxon>
        <taxon>Annelida</taxon>
        <taxon>Clitellata</taxon>
        <taxon>Hirudinea</taxon>
        <taxon>Rhynchobdellida</taxon>
        <taxon>Glossiphoniidae</taxon>
        <taxon>Helobdella</taxon>
    </lineage>
</organism>
<dbReference type="EnsemblMetazoa" id="HelroT184763">
    <property type="protein sequence ID" value="HelroP184763"/>
    <property type="gene ID" value="HelroG184763"/>
</dbReference>
<accession>T1FLY1</accession>
<reference evidence="1 3" key="2">
    <citation type="journal article" date="2013" name="Nature">
        <title>Insights into bilaterian evolution from three spiralian genomes.</title>
        <authorList>
            <person name="Simakov O."/>
            <person name="Marletaz F."/>
            <person name="Cho S.J."/>
            <person name="Edsinger-Gonzales E."/>
            <person name="Havlak P."/>
            <person name="Hellsten U."/>
            <person name="Kuo D.H."/>
            <person name="Larsson T."/>
            <person name="Lv J."/>
            <person name="Arendt D."/>
            <person name="Savage R."/>
            <person name="Osoegawa K."/>
            <person name="de Jong P."/>
            <person name="Grimwood J."/>
            <person name="Chapman J.A."/>
            <person name="Shapiro H."/>
            <person name="Aerts A."/>
            <person name="Otillar R.P."/>
            <person name="Terry A.Y."/>
            <person name="Boore J.L."/>
            <person name="Grigoriev I.V."/>
            <person name="Lindberg D.R."/>
            <person name="Seaver E.C."/>
            <person name="Weisblat D.A."/>
            <person name="Putnam N.H."/>
            <person name="Rokhsar D.S."/>
        </authorList>
    </citation>
    <scope>NUCLEOTIDE SEQUENCE</scope>
</reference>
<dbReference type="GeneID" id="20209830"/>
<dbReference type="AlphaFoldDB" id="T1FLY1"/>
<proteinExistence type="predicted"/>